<dbReference type="NCBIfam" id="NF002469">
    <property type="entry name" value="PRK01712.1"/>
    <property type="match status" value="1"/>
</dbReference>
<dbReference type="HAMAP" id="MF_00167">
    <property type="entry name" value="CsrA"/>
    <property type="match status" value="1"/>
</dbReference>
<dbReference type="EMBL" id="SIJB01000005">
    <property type="protein sequence ID" value="NBI27736.1"/>
    <property type="molecule type" value="Genomic_DNA"/>
</dbReference>
<dbReference type="GO" id="GO:0006109">
    <property type="term" value="P:regulation of carbohydrate metabolic process"/>
    <property type="evidence" value="ECO:0007669"/>
    <property type="project" value="InterPro"/>
</dbReference>
<dbReference type="GO" id="GO:0048027">
    <property type="term" value="F:mRNA 5'-UTR binding"/>
    <property type="evidence" value="ECO:0007669"/>
    <property type="project" value="UniProtKB-UniRule"/>
</dbReference>
<evidence type="ECO:0000256" key="5">
    <source>
        <dbReference type="HAMAP-Rule" id="MF_00167"/>
    </source>
</evidence>
<comment type="subunit">
    <text evidence="5">Homodimer; the beta-strands of each monomer intercalate to form a hydrophobic core, while the alpha-helices form wings that extend away from the core.</text>
</comment>
<dbReference type="GO" id="GO:0005829">
    <property type="term" value="C:cytosol"/>
    <property type="evidence" value="ECO:0007669"/>
    <property type="project" value="TreeGrafter"/>
</dbReference>
<evidence type="ECO:0000313" key="7">
    <source>
        <dbReference type="Proteomes" id="UP000448943"/>
    </source>
</evidence>
<dbReference type="Pfam" id="PF02599">
    <property type="entry name" value="CsrA"/>
    <property type="match status" value="1"/>
</dbReference>
<dbReference type="GO" id="GO:0006402">
    <property type="term" value="P:mRNA catabolic process"/>
    <property type="evidence" value="ECO:0007669"/>
    <property type="project" value="InterPro"/>
</dbReference>
<comment type="function">
    <text evidence="5">A translational regulator that binds mRNA to regulate translation initiation and/or mRNA stability. Usually binds in the 5'-UTR at or near the Shine-Dalgarno sequence preventing ribosome-binding, thus repressing translation. Its main target seems to be the major flagellin gene, while its function is anatagonized by FliW.</text>
</comment>
<keyword evidence="2 5" id="KW-0678">Repressor</keyword>
<dbReference type="GO" id="GO:0045947">
    <property type="term" value="P:negative regulation of translational initiation"/>
    <property type="evidence" value="ECO:0007669"/>
    <property type="project" value="UniProtKB-UniRule"/>
</dbReference>
<dbReference type="InterPro" id="IPR036107">
    <property type="entry name" value="CsrA_sf"/>
</dbReference>
<dbReference type="FunFam" id="2.60.40.4380:FF:000002">
    <property type="entry name" value="Translational regulator CsrA"/>
    <property type="match status" value="1"/>
</dbReference>
<protein>
    <recommendedName>
        <fullName evidence="5">Translational regulator CsrA</fullName>
    </recommendedName>
</protein>
<comment type="subcellular location">
    <subcellularLocation>
        <location evidence="5">Cytoplasm</location>
    </subcellularLocation>
</comment>
<gene>
    <name evidence="5 6" type="primary">csrA</name>
    <name evidence="6" type="ORF">ERL59_02015</name>
</gene>
<comment type="caution">
    <text evidence="6">The sequence shown here is derived from an EMBL/GenBank/DDBJ whole genome shotgun (WGS) entry which is preliminary data.</text>
</comment>
<accession>A0A6N9PXV3</accession>
<keyword evidence="5" id="KW-1005">Bacterial flagellum biogenesis</keyword>
<dbReference type="AlphaFoldDB" id="A0A6N9PXV3"/>
<dbReference type="InterPro" id="IPR003751">
    <property type="entry name" value="CsrA"/>
</dbReference>
<keyword evidence="7" id="KW-1185">Reference proteome</keyword>
<organism evidence="6 7">
    <name type="scientific">Chengkuizengella marina</name>
    <dbReference type="NCBI Taxonomy" id="2507566"/>
    <lineage>
        <taxon>Bacteria</taxon>
        <taxon>Bacillati</taxon>
        <taxon>Bacillota</taxon>
        <taxon>Bacilli</taxon>
        <taxon>Bacillales</taxon>
        <taxon>Paenibacillaceae</taxon>
        <taxon>Chengkuizengella</taxon>
    </lineage>
</organism>
<dbReference type="SUPFAM" id="SSF117130">
    <property type="entry name" value="CsrA-like"/>
    <property type="match status" value="1"/>
</dbReference>
<dbReference type="PANTHER" id="PTHR34984:SF1">
    <property type="entry name" value="CARBON STORAGE REGULATOR"/>
    <property type="match status" value="1"/>
</dbReference>
<dbReference type="GO" id="GO:1902208">
    <property type="term" value="P:regulation of bacterial-type flagellum assembly"/>
    <property type="evidence" value="ECO:0007669"/>
    <property type="project" value="UniProtKB-UniRule"/>
</dbReference>
<keyword evidence="3 5" id="KW-0810">Translation regulation</keyword>
<dbReference type="RefSeq" id="WP_160643973.1">
    <property type="nucleotide sequence ID" value="NZ_SIJB01000005.1"/>
</dbReference>
<name>A0A6N9PXV3_9BACL</name>
<evidence type="ECO:0000256" key="4">
    <source>
        <dbReference type="ARBA" id="ARBA00022884"/>
    </source>
</evidence>
<dbReference type="PANTHER" id="PTHR34984">
    <property type="entry name" value="CARBON STORAGE REGULATOR"/>
    <property type="match status" value="1"/>
</dbReference>
<reference evidence="6 7" key="1">
    <citation type="submission" date="2019-01" db="EMBL/GenBank/DDBJ databases">
        <title>Chengkuizengella sp. nov., isolated from deep-sea sediment of East Pacific Ocean.</title>
        <authorList>
            <person name="Yang J."/>
            <person name="Lai Q."/>
            <person name="Shao Z."/>
        </authorList>
    </citation>
    <scope>NUCLEOTIDE SEQUENCE [LARGE SCALE GENOMIC DNA]</scope>
    <source>
        <strain evidence="6 7">YPA3-1-1</strain>
    </source>
</reference>
<keyword evidence="4 5" id="KW-0694">RNA-binding</keyword>
<evidence type="ECO:0000256" key="2">
    <source>
        <dbReference type="ARBA" id="ARBA00022491"/>
    </source>
</evidence>
<dbReference type="GO" id="GO:0044781">
    <property type="term" value="P:bacterial-type flagellum organization"/>
    <property type="evidence" value="ECO:0007669"/>
    <property type="project" value="UniProtKB-KW"/>
</dbReference>
<evidence type="ECO:0000313" key="6">
    <source>
        <dbReference type="EMBL" id="NBI27736.1"/>
    </source>
</evidence>
<sequence>MLVLTRKKGQSIMIGDDIELTIIETEGETVKVGISAPKEVQVYRSEVYESIKLSNQEAANLKVDPTKLQALFQKKT</sequence>
<evidence type="ECO:0000256" key="1">
    <source>
        <dbReference type="ARBA" id="ARBA00022490"/>
    </source>
</evidence>
<dbReference type="Gene3D" id="2.60.40.4380">
    <property type="entry name" value="Translational regulator CsrA"/>
    <property type="match status" value="1"/>
</dbReference>
<keyword evidence="1 5" id="KW-0963">Cytoplasm</keyword>
<dbReference type="Proteomes" id="UP000448943">
    <property type="component" value="Unassembled WGS sequence"/>
</dbReference>
<comment type="similarity">
    <text evidence="5">Belongs to the CsrA/RsmA family.</text>
</comment>
<dbReference type="NCBIfam" id="TIGR00202">
    <property type="entry name" value="csrA"/>
    <property type="match status" value="1"/>
</dbReference>
<evidence type="ECO:0000256" key="3">
    <source>
        <dbReference type="ARBA" id="ARBA00022845"/>
    </source>
</evidence>
<proteinExistence type="inferred from homology"/>
<dbReference type="OrthoDB" id="9809061at2"/>